<dbReference type="SUPFAM" id="SSF46689">
    <property type="entry name" value="Homeodomain-like"/>
    <property type="match status" value="1"/>
</dbReference>
<evidence type="ECO:0000256" key="1">
    <source>
        <dbReference type="SAM" id="MobiDB-lite"/>
    </source>
</evidence>
<organism evidence="3 4">
    <name type="scientific">Suicoccus acidiformans</name>
    <dbReference type="NCBI Taxonomy" id="2036206"/>
    <lineage>
        <taxon>Bacteria</taxon>
        <taxon>Bacillati</taxon>
        <taxon>Bacillota</taxon>
        <taxon>Bacilli</taxon>
        <taxon>Lactobacillales</taxon>
        <taxon>Aerococcaceae</taxon>
        <taxon>Suicoccus</taxon>
    </lineage>
</organism>
<proteinExistence type="predicted"/>
<dbReference type="InterPro" id="IPR001584">
    <property type="entry name" value="Integrase_cat-core"/>
</dbReference>
<accession>A0A347WI42</accession>
<dbReference type="InterPro" id="IPR036397">
    <property type="entry name" value="RNaseH_sf"/>
</dbReference>
<evidence type="ECO:0000313" key="4">
    <source>
        <dbReference type="Proteomes" id="UP000263232"/>
    </source>
</evidence>
<dbReference type="Pfam" id="PF13518">
    <property type="entry name" value="HTH_28"/>
    <property type="match status" value="1"/>
</dbReference>
<dbReference type="InterPro" id="IPR012337">
    <property type="entry name" value="RNaseH-like_sf"/>
</dbReference>
<dbReference type="RefSeq" id="WP_118989673.1">
    <property type="nucleotide sequence ID" value="NZ_CP023434.1"/>
</dbReference>
<name>A0A347WI42_9LACT</name>
<dbReference type="Gene3D" id="3.30.420.10">
    <property type="entry name" value="Ribonuclease H-like superfamily/Ribonuclease H"/>
    <property type="match status" value="1"/>
</dbReference>
<dbReference type="SUPFAM" id="SSF53098">
    <property type="entry name" value="Ribonuclease H-like"/>
    <property type="match status" value="1"/>
</dbReference>
<dbReference type="PANTHER" id="PTHR35004:SF7">
    <property type="entry name" value="INTEGRASE PROTEIN"/>
    <property type="match status" value="1"/>
</dbReference>
<evidence type="ECO:0000259" key="2">
    <source>
        <dbReference type="PROSITE" id="PS50994"/>
    </source>
</evidence>
<dbReference type="InterPro" id="IPR055247">
    <property type="entry name" value="InsJ-like_HTH"/>
</dbReference>
<dbReference type="Proteomes" id="UP000263232">
    <property type="component" value="Chromosome"/>
</dbReference>
<protein>
    <submittedName>
        <fullName evidence="3">IS481 family transposase</fullName>
    </submittedName>
</protein>
<dbReference type="PANTHER" id="PTHR35004">
    <property type="entry name" value="TRANSPOSASE RV3428C-RELATED"/>
    <property type="match status" value="1"/>
</dbReference>
<dbReference type="PROSITE" id="PS50994">
    <property type="entry name" value="INTEGRASE"/>
    <property type="match status" value="1"/>
</dbReference>
<reference evidence="3 4" key="1">
    <citation type="submission" date="2017-09" db="EMBL/GenBank/DDBJ databases">
        <title>Complete genome sequence of Oxytococcus suis strain ZY16052.</title>
        <authorList>
            <person name="Li F."/>
        </authorList>
    </citation>
    <scope>NUCLEOTIDE SEQUENCE [LARGE SCALE GENOMIC DNA]</scope>
    <source>
        <strain evidence="3 4">ZY16052</strain>
    </source>
</reference>
<dbReference type="OrthoDB" id="9781005at2"/>
<feature type="region of interest" description="Disordered" evidence="1">
    <location>
        <begin position="111"/>
        <end position="135"/>
    </location>
</feature>
<dbReference type="GO" id="GO:0015074">
    <property type="term" value="P:DNA integration"/>
    <property type="evidence" value="ECO:0007669"/>
    <property type="project" value="InterPro"/>
</dbReference>
<keyword evidence="4" id="KW-1185">Reference proteome</keyword>
<dbReference type="KEGG" id="abae:CL176_01245"/>
<dbReference type="GO" id="GO:0003676">
    <property type="term" value="F:nucleic acid binding"/>
    <property type="evidence" value="ECO:0007669"/>
    <property type="project" value="InterPro"/>
</dbReference>
<gene>
    <name evidence="3" type="ORF">CL176_01245</name>
</gene>
<dbReference type="Pfam" id="PF00665">
    <property type="entry name" value="rve"/>
    <property type="match status" value="1"/>
</dbReference>
<dbReference type="EMBL" id="CP023434">
    <property type="protein sequence ID" value="AXY24749.1"/>
    <property type="molecule type" value="Genomic_DNA"/>
</dbReference>
<sequence length="310" mass="37141">MSIITEGMKHRERIIKYAIKVNNNAAAARRYHKSRQYVQRWRQRYDGSIESLRKKSTRPKSHPNQHTQDELDLIKHMHRHHRHRGLAHVYRKCKDEGYTRSYDSMCRQIRKMGLGKPSKAKKKRKKQKEKSKYTHPGQLVQIDVKYVPVNSIGFVSHHKRYYQITAIDAYSRKRVLSLMNENSTYTTSEFVLTLEEEMGFKIDKIQTDNGKEFTNDPQETDKKSRFQKILNFLDIDYQTTAPYCPWQNGLVERSHREDETRFYSRRRFSSEEELEKALRRYNTSYNNTYRKILNFKNPNEVVAEFFEKAG</sequence>
<feature type="compositionally biased region" description="Basic residues" evidence="1">
    <location>
        <begin position="118"/>
        <end position="129"/>
    </location>
</feature>
<dbReference type="AlphaFoldDB" id="A0A347WI42"/>
<evidence type="ECO:0000313" key="3">
    <source>
        <dbReference type="EMBL" id="AXY24749.1"/>
    </source>
</evidence>
<feature type="domain" description="Integrase catalytic" evidence="2">
    <location>
        <begin position="132"/>
        <end position="306"/>
    </location>
</feature>
<dbReference type="InterPro" id="IPR009057">
    <property type="entry name" value="Homeodomain-like_sf"/>
</dbReference>